<keyword evidence="1" id="KW-0472">Membrane</keyword>
<accession>K1E0T2</accession>
<evidence type="ECO:0000313" key="2">
    <source>
        <dbReference type="EMBL" id="EKA62485.1"/>
    </source>
</evidence>
<feature type="transmembrane region" description="Helical" evidence="1">
    <location>
        <begin position="16"/>
        <end position="34"/>
    </location>
</feature>
<sequence length="144" mass="15718">MPMITAACHAGPMTNFLIRTGVNAVALWVAAWLIDGIHLADGDATFASKFATIVLVALIFGVVNAVVKPIAKVLTFPFIVLTLGLFTFVVNAFLLQLTEWISSPLGLDFEITEFWWDAVIGALVITIVSMILNWVLPEKEDLDD</sequence>
<keyword evidence="1" id="KW-1133">Transmembrane helix</keyword>
<dbReference type="STRING" id="1210046.B277_02179"/>
<dbReference type="eggNOG" id="COG1950">
    <property type="taxonomic scope" value="Bacteria"/>
</dbReference>
<dbReference type="InterPro" id="IPR007165">
    <property type="entry name" value="Phage_holin_4_2"/>
</dbReference>
<protein>
    <recommendedName>
        <fullName evidence="4">Phage holin family protein</fullName>
    </recommendedName>
</protein>
<comment type="caution">
    <text evidence="2">The sequence shown here is derived from an EMBL/GenBank/DDBJ whole genome shotgun (WGS) entry which is preliminary data.</text>
</comment>
<evidence type="ECO:0000256" key="1">
    <source>
        <dbReference type="SAM" id="Phobius"/>
    </source>
</evidence>
<feature type="transmembrane region" description="Helical" evidence="1">
    <location>
        <begin position="74"/>
        <end position="94"/>
    </location>
</feature>
<dbReference type="PANTHER" id="PTHR37309">
    <property type="entry name" value="SLR0284 PROTEIN"/>
    <property type="match status" value="1"/>
</dbReference>
<name>K1E0T2_9MICO</name>
<dbReference type="Proteomes" id="UP000004474">
    <property type="component" value="Unassembled WGS sequence"/>
</dbReference>
<feature type="transmembrane region" description="Helical" evidence="1">
    <location>
        <begin position="114"/>
        <end position="136"/>
    </location>
</feature>
<reference evidence="2 3" key="1">
    <citation type="journal article" date="2012" name="J. Bacteriol.">
        <title>Genome Sequence of Janibacter hoylei MTCC8307, Isolated from the Stratospheric Air.</title>
        <authorList>
            <person name="Pawar S.P."/>
            <person name="Dhotre D.P."/>
            <person name="Shetty S.A."/>
            <person name="Chowdhury S.P."/>
            <person name="Chaudhari B.L."/>
            <person name="Shouche Y.S."/>
        </authorList>
    </citation>
    <scope>NUCLEOTIDE SEQUENCE [LARGE SCALE GENOMIC DNA]</scope>
    <source>
        <strain evidence="2 3">PVAS-1</strain>
    </source>
</reference>
<dbReference type="Pfam" id="PF04020">
    <property type="entry name" value="Phage_holin_4_2"/>
    <property type="match status" value="1"/>
</dbReference>
<keyword evidence="1" id="KW-0812">Transmembrane</keyword>
<proteinExistence type="predicted"/>
<evidence type="ECO:0008006" key="4">
    <source>
        <dbReference type="Google" id="ProtNLM"/>
    </source>
</evidence>
<dbReference type="EMBL" id="ALWX01000006">
    <property type="protein sequence ID" value="EKA62485.1"/>
    <property type="molecule type" value="Genomic_DNA"/>
</dbReference>
<gene>
    <name evidence="2" type="ORF">B277_02179</name>
</gene>
<dbReference type="PATRIC" id="fig|1210046.3.peg.423"/>
<feature type="transmembrane region" description="Helical" evidence="1">
    <location>
        <begin position="46"/>
        <end position="67"/>
    </location>
</feature>
<evidence type="ECO:0000313" key="3">
    <source>
        <dbReference type="Proteomes" id="UP000004474"/>
    </source>
</evidence>
<dbReference type="PANTHER" id="PTHR37309:SF1">
    <property type="entry name" value="SLR0284 PROTEIN"/>
    <property type="match status" value="1"/>
</dbReference>
<organism evidence="2 3">
    <name type="scientific">Janibacter hoylei PVAS-1</name>
    <dbReference type="NCBI Taxonomy" id="1210046"/>
    <lineage>
        <taxon>Bacteria</taxon>
        <taxon>Bacillati</taxon>
        <taxon>Actinomycetota</taxon>
        <taxon>Actinomycetes</taxon>
        <taxon>Micrococcales</taxon>
        <taxon>Intrasporangiaceae</taxon>
        <taxon>Janibacter</taxon>
    </lineage>
</organism>
<dbReference type="AlphaFoldDB" id="K1E0T2"/>